<keyword evidence="7" id="KW-0902">Two-component regulatory system</keyword>
<dbReference type="SUPFAM" id="SSF47384">
    <property type="entry name" value="Homodimeric domain of signal transducing histidine kinase"/>
    <property type="match status" value="1"/>
</dbReference>
<dbReference type="PANTHER" id="PTHR45453">
    <property type="entry name" value="PHOSPHATE REGULON SENSOR PROTEIN PHOR"/>
    <property type="match status" value="1"/>
</dbReference>
<keyword evidence="4" id="KW-0597">Phosphoprotein</keyword>
<keyword evidence="6 10" id="KW-0418">Kinase</keyword>
<accession>A0A1I6JRP0</accession>
<dbReference type="InterPro" id="IPR004358">
    <property type="entry name" value="Sig_transdc_His_kin-like_C"/>
</dbReference>
<feature type="transmembrane region" description="Helical" evidence="8">
    <location>
        <begin position="6"/>
        <end position="26"/>
    </location>
</feature>
<dbReference type="SMART" id="SM00388">
    <property type="entry name" value="HisKA"/>
    <property type="match status" value="1"/>
</dbReference>
<dbReference type="STRING" id="37658.SAMN05661086_01918"/>
<dbReference type="CDD" id="cd00082">
    <property type="entry name" value="HisKA"/>
    <property type="match status" value="1"/>
</dbReference>
<dbReference type="GO" id="GO:0000155">
    <property type="term" value="F:phosphorelay sensor kinase activity"/>
    <property type="evidence" value="ECO:0007669"/>
    <property type="project" value="InterPro"/>
</dbReference>
<evidence type="ECO:0000256" key="3">
    <source>
        <dbReference type="ARBA" id="ARBA00012438"/>
    </source>
</evidence>
<dbReference type="Gene3D" id="3.30.565.10">
    <property type="entry name" value="Histidine kinase-like ATPase, C-terminal domain"/>
    <property type="match status" value="1"/>
</dbReference>
<evidence type="ECO:0000256" key="8">
    <source>
        <dbReference type="SAM" id="Phobius"/>
    </source>
</evidence>
<evidence type="ECO:0000256" key="4">
    <source>
        <dbReference type="ARBA" id="ARBA00022553"/>
    </source>
</evidence>
<comment type="subcellular location">
    <subcellularLocation>
        <location evidence="2">Membrane</location>
    </subcellularLocation>
</comment>
<evidence type="ECO:0000313" key="11">
    <source>
        <dbReference type="Proteomes" id="UP000199659"/>
    </source>
</evidence>
<feature type="domain" description="Histidine kinase" evidence="9">
    <location>
        <begin position="88"/>
        <end position="278"/>
    </location>
</feature>
<dbReference type="Pfam" id="PF02518">
    <property type="entry name" value="HATPase_c"/>
    <property type="match status" value="1"/>
</dbReference>
<evidence type="ECO:0000256" key="1">
    <source>
        <dbReference type="ARBA" id="ARBA00000085"/>
    </source>
</evidence>
<dbReference type="AlphaFoldDB" id="A0A1I6JRP0"/>
<dbReference type="EC" id="2.7.13.3" evidence="3"/>
<dbReference type="PROSITE" id="PS50109">
    <property type="entry name" value="HIS_KIN"/>
    <property type="match status" value="1"/>
</dbReference>
<evidence type="ECO:0000256" key="2">
    <source>
        <dbReference type="ARBA" id="ARBA00004370"/>
    </source>
</evidence>
<protein>
    <recommendedName>
        <fullName evidence="3">histidine kinase</fullName>
        <ecNumber evidence="3">2.7.13.3</ecNumber>
    </recommendedName>
</protein>
<evidence type="ECO:0000259" key="9">
    <source>
        <dbReference type="PROSITE" id="PS50109"/>
    </source>
</evidence>
<dbReference type="InterPro" id="IPR003594">
    <property type="entry name" value="HATPase_dom"/>
</dbReference>
<dbReference type="InterPro" id="IPR005467">
    <property type="entry name" value="His_kinase_dom"/>
</dbReference>
<dbReference type="PANTHER" id="PTHR45453:SF1">
    <property type="entry name" value="PHOSPHATE REGULON SENSOR PROTEIN PHOR"/>
    <property type="match status" value="1"/>
</dbReference>
<organism evidence="10 11">
    <name type="scientific">Anaeromicropila populeti</name>
    <dbReference type="NCBI Taxonomy" id="37658"/>
    <lineage>
        <taxon>Bacteria</taxon>
        <taxon>Bacillati</taxon>
        <taxon>Bacillota</taxon>
        <taxon>Clostridia</taxon>
        <taxon>Lachnospirales</taxon>
        <taxon>Lachnospiraceae</taxon>
        <taxon>Anaeromicropila</taxon>
    </lineage>
</organism>
<dbReference type="Proteomes" id="UP000199659">
    <property type="component" value="Unassembled WGS sequence"/>
</dbReference>
<comment type="catalytic activity">
    <reaction evidence="1">
        <text>ATP + protein L-histidine = ADP + protein N-phospho-L-histidine.</text>
        <dbReference type="EC" id="2.7.13.3"/>
    </reaction>
</comment>
<keyword evidence="11" id="KW-1185">Reference proteome</keyword>
<evidence type="ECO:0000313" key="10">
    <source>
        <dbReference type="EMBL" id="SFR81646.1"/>
    </source>
</evidence>
<gene>
    <name evidence="10" type="ORF">SAMN05661086_01918</name>
</gene>
<evidence type="ECO:0000256" key="6">
    <source>
        <dbReference type="ARBA" id="ARBA00022777"/>
    </source>
</evidence>
<dbReference type="Gene3D" id="1.10.287.130">
    <property type="match status" value="1"/>
</dbReference>
<reference evidence="10 11" key="1">
    <citation type="submission" date="2016-10" db="EMBL/GenBank/DDBJ databases">
        <authorList>
            <person name="de Groot N.N."/>
        </authorList>
    </citation>
    <scope>NUCLEOTIDE SEQUENCE [LARGE SCALE GENOMIC DNA]</scope>
    <source>
        <strain evidence="10 11">743A</strain>
    </source>
</reference>
<dbReference type="GO" id="GO:0005886">
    <property type="term" value="C:plasma membrane"/>
    <property type="evidence" value="ECO:0007669"/>
    <property type="project" value="TreeGrafter"/>
</dbReference>
<dbReference type="InterPro" id="IPR036097">
    <property type="entry name" value="HisK_dim/P_sf"/>
</dbReference>
<dbReference type="EMBL" id="FOYZ01000006">
    <property type="protein sequence ID" value="SFR81646.1"/>
    <property type="molecule type" value="Genomic_DNA"/>
</dbReference>
<keyword evidence="8" id="KW-0812">Transmembrane</keyword>
<dbReference type="SMART" id="SM00387">
    <property type="entry name" value="HATPase_c"/>
    <property type="match status" value="1"/>
</dbReference>
<keyword evidence="8" id="KW-0472">Membrane</keyword>
<dbReference type="Pfam" id="PF00512">
    <property type="entry name" value="HisKA"/>
    <property type="match status" value="1"/>
</dbReference>
<proteinExistence type="predicted"/>
<sequence>MSYIIGILSTIIVILVVYINVLKLQIRRISFQLEKRLREQTRQPVSLELIHSELNQLVVNMNKCLEAEEVFRLRGIREEKQFKELIANISHDLRTPLTAIKGYQQLLEQESLSEGQQRKLKIARKHTEELGQLIEHFFEYSYLINAEPDIHLEKINLTKLVTECLLAVVNTLEERQLSLSFNDSKQVFVTGDKEMVLRIVQNLIRNAMQHSDGQIEISIMADRDVTLSFRNPVRQSVSIDVTRIFDRFYTGDKSRSGSTGLGLSIVRHLAEQLGGSVQAGMSNEVLEIQVIFKKDE</sequence>
<dbReference type="RefSeq" id="WP_242940509.1">
    <property type="nucleotide sequence ID" value="NZ_FOYZ01000006.1"/>
</dbReference>
<dbReference type="InterPro" id="IPR050351">
    <property type="entry name" value="BphY/WalK/GraS-like"/>
</dbReference>
<keyword evidence="5" id="KW-0808">Transferase</keyword>
<keyword evidence="8" id="KW-1133">Transmembrane helix</keyword>
<dbReference type="PRINTS" id="PR00344">
    <property type="entry name" value="BCTRLSENSOR"/>
</dbReference>
<evidence type="ECO:0000256" key="7">
    <source>
        <dbReference type="ARBA" id="ARBA00023012"/>
    </source>
</evidence>
<dbReference type="GO" id="GO:0004721">
    <property type="term" value="F:phosphoprotein phosphatase activity"/>
    <property type="evidence" value="ECO:0007669"/>
    <property type="project" value="TreeGrafter"/>
</dbReference>
<name>A0A1I6JRP0_9FIRM</name>
<dbReference type="InterPro" id="IPR036890">
    <property type="entry name" value="HATPase_C_sf"/>
</dbReference>
<evidence type="ECO:0000256" key="5">
    <source>
        <dbReference type="ARBA" id="ARBA00022679"/>
    </source>
</evidence>
<dbReference type="SUPFAM" id="SSF55874">
    <property type="entry name" value="ATPase domain of HSP90 chaperone/DNA topoisomerase II/histidine kinase"/>
    <property type="match status" value="1"/>
</dbReference>
<dbReference type="InterPro" id="IPR003661">
    <property type="entry name" value="HisK_dim/P_dom"/>
</dbReference>
<dbReference type="GO" id="GO:0016036">
    <property type="term" value="P:cellular response to phosphate starvation"/>
    <property type="evidence" value="ECO:0007669"/>
    <property type="project" value="TreeGrafter"/>
</dbReference>